<dbReference type="AlphaFoldDB" id="A0A9P8MUE0"/>
<evidence type="ECO:0000256" key="1">
    <source>
        <dbReference type="SAM" id="MobiDB-lite"/>
    </source>
</evidence>
<feature type="compositionally biased region" description="Low complexity" evidence="1">
    <location>
        <begin position="106"/>
        <end position="124"/>
    </location>
</feature>
<feature type="region of interest" description="Disordered" evidence="1">
    <location>
        <begin position="261"/>
        <end position="286"/>
    </location>
</feature>
<gene>
    <name evidence="2" type="ORF">HRG_08769</name>
</gene>
<accession>A0A9P8MUE0</accession>
<feature type="compositionally biased region" description="Low complexity" evidence="1">
    <location>
        <begin position="142"/>
        <end position="166"/>
    </location>
</feature>
<feature type="region of interest" description="Disordered" evidence="1">
    <location>
        <begin position="325"/>
        <end position="362"/>
    </location>
</feature>
<reference evidence="2" key="1">
    <citation type="submission" date="2021-09" db="EMBL/GenBank/DDBJ databases">
        <title>A high-quality genome of the endoparasitic fungus Hirsutella rhossiliensis with a comparison of Hirsutella genomes reveals transposable elements contributing to genome size variation.</title>
        <authorList>
            <person name="Lin R."/>
            <person name="Jiao Y."/>
            <person name="Sun X."/>
            <person name="Ling J."/>
            <person name="Xie B."/>
            <person name="Cheng X."/>
        </authorList>
    </citation>
    <scope>NUCLEOTIDE SEQUENCE</scope>
    <source>
        <strain evidence="2">HR02</strain>
    </source>
</reference>
<proteinExistence type="predicted"/>
<dbReference type="EMBL" id="JAIZPD010000010">
    <property type="protein sequence ID" value="KAH0960614.1"/>
    <property type="molecule type" value="Genomic_DNA"/>
</dbReference>
<keyword evidence="3" id="KW-1185">Reference proteome</keyword>
<name>A0A9P8MUE0_9HYPO</name>
<dbReference type="RefSeq" id="XP_044718127.1">
    <property type="nucleotide sequence ID" value="XM_044867240.1"/>
</dbReference>
<dbReference type="OrthoDB" id="5350192at2759"/>
<feature type="region of interest" description="Disordered" evidence="1">
    <location>
        <begin position="97"/>
        <end position="173"/>
    </location>
</feature>
<feature type="region of interest" description="Disordered" evidence="1">
    <location>
        <begin position="33"/>
        <end position="53"/>
    </location>
</feature>
<feature type="compositionally biased region" description="Acidic residues" evidence="1">
    <location>
        <begin position="345"/>
        <end position="355"/>
    </location>
</feature>
<evidence type="ECO:0000313" key="3">
    <source>
        <dbReference type="Proteomes" id="UP000824596"/>
    </source>
</evidence>
<comment type="caution">
    <text evidence="2">The sequence shown here is derived from an EMBL/GenBank/DDBJ whole genome shotgun (WGS) entry which is preliminary data.</text>
</comment>
<evidence type="ECO:0000313" key="2">
    <source>
        <dbReference type="EMBL" id="KAH0960614.1"/>
    </source>
</evidence>
<protein>
    <submittedName>
        <fullName evidence="2">Uncharacterized protein</fullName>
    </submittedName>
</protein>
<dbReference type="GeneID" id="68357898"/>
<dbReference type="Proteomes" id="UP000824596">
    <property type="component" value="Unassembled WGS sequence"/>
</dbReference>
<organism evidence="2 3">
    <name type="scientific">Hirsutella rhossiliensis</name>
    <dbReference type="NCBI Taxonomy" id="111463"/>
    <lineage>
        <taxon>Eukaryota</taxon>
        <taxon>Fungi</taxon>
        <taxon>Dikarya</taxon>
        <taxon>Ascomycota</taxon>
        <taxon>Pezizomycotina</taxon>
        <taxon>Sordariomycetes</taxon>
        <taxon>Hypocreomycetidae</taxon>
        <taxon>Hypocreales</taxon>
        <taxon>Ophiocordycipitaceae</taxon>
        <taxon>Hirsutella</taxon>
    </lineage>
</organism>
<sequence>MGFKDTISLPLEAGPSVLDVHLVPPHLLAALERRRPPRPQVAGPRPRPRPQRLPAALHPAALCLRLAPPEPTNSILCPGLLLLLLLRLLHLLLLPSSPGSPPSPPSSSSSAPPLAAPPTRSARPGPVRAARPSVASLPFTPAPIRRTPSSAAPSSPSSIFSADLPSPAAPEQRFGTGGPWFSQPVSPAACGLPVNSSAAPRPERVLFASQGLSLVSLDRFFSLKVSKSALLRSYDWLSLSDDTVDHLDRMYRRAYGGPEQVGAIAGMPDPPLPTRARARAETSPSPCQDDLLEAEFAFPHPDDIGIAITTPETSLSPSPRVPTLKLQIDFGPTPPPTDSPRWPWQDDDDDDDDDGDRTALPENFLTIGFDPWAEPSIDHVLSTKPVVLSPDPFAKGPGH</sequence>